<dbReference type="RefSeq" id="WP_349117962.1">
    <property type="nucleotide sequence ID" value="NZ_JBBMFM010000014.1"/>
</dbReference>
<feature type="compositionally biased region" description="Basic and acidic residues" evidence="1">
    <location>
        <begin position="67"/>
        <end position="85"/>
    </location>
</feature>
<protein>
    <submittedName>
        <fullName evidence="2">Uncharacterized protein</fullName>
    </submittedName>
</protein>
<evidence type="ECO:0000256" key="1">
    <source>
        <dbReference type="SAM" id="MobiDB-lite"/>
    </source>
</evidence>
<keyword evidence="3" id="KW-1185">Reference proteome</keyword>
<sequence>MRDMERLLEKICEELDKIAEKGLNTGNLETAYKLIDMYKDLKNTEYWEVKEAYYMEDMGILGGYSESRRRDSRGRYSRADGRMSPDYDMDSSYRGTRGKHYVRGHYSRANGPDAYDDYMNQKQSYRSGGKDEECKRRMLSALEEHMDMLTEELGDLAKDADCREERETMKRYIEKLRNVM</sequence>
<organism evidence="2 3">
    <name type="scientific">Enterocloster hominis</name>
    <name type="common">ex Hitch et al. 2024</name>
    <dbReference type="NCBI Taxonomy" id="1917870"/>
    <lineage>
        <taxon>Bacteria</taxon>
        <taxon>Bacillati</taxon>
        <taxon>Bacillota</taxon>
        <taxon>Clostridia</taxon>
        <taxon>Lachnospirales</taxon>
        <taxon>Lachnospiraceae</taxon>
        <taxon>Enterocloster</taxon>
    </lineage>
</organism>
<reference evidence="2 3" key="1">
    <citation type="submission" date="2024-03" db="EMBL/GenBank/DDBJ databases">
        <title>Human intestinal bacterial collection.</title>
        <authorList>
            <person name="Pauvert C."/>
            <person name="Hitch T.C.A."/>
            <person name="Clavel T."/>
        </authorList>
    </citation>
    <scope>NUCLEOTIDE SEQUENCE [LARGE SCALE GENOMIC DNA]</scope>
    <source>
        <strain evidence="2 3">CLA-SR-H021</strain>
    </source>
</reference>
<dbReference type="EMBL" id="JBBMFM010000014">
    <property type="protein sequence ID" value="MEQ2424508.1"/>
    <property type="molecule type" value="Genomic_DNA"/>
</dbReference>
<feature type="region of interest" description="Disordered" evidence="1">
    <location>
        <begin position="67"/>
        <end position="90"/>
    </location>
</feature>
<evidence type="ECO:0000313" key="2">
    <source>
        <dbReference type="EMBL" id="MEQ2424508.1"/>
    </source>
</evidence>
<comment type="caution">
    <text evidence="2">The sequence shown here is derived from an EMBL/GenBank/DDBJ whole genome shotgun (WGS) entry which is preliminary data.</text>
</comment>
<proteinExistence type="predicted"/>
<gene>
    <name evidence="2" type="ORF">WMQ36_05930</name>
</gene>
<accession>A0ABV1D2D7</accession>
<name>A0ABV1D2D7_9FIRM</name>
<evidence type="ECO:0000313" key="3">
    <source>
        <dbReference type="Proteomes" id="UP001454086"/>
    </source>
</evidence>
<dbReference type="Proteomes" id="UP001454086">
    <property type="component" value="Unassembled WGS sequence"/>
</dbReference>